<gene>
    <name evidence="2" type="ORF">PCOR1329_LOCUS6346</name>
</gene>
<comment type="caution">
    <text evidence="2">The sequence shown here is derived from an EMBL/GenBank/DDBJ whole genome shotgun (WGS) entry which is preliminary data.</text>
</comment>
<feature type="region of interest" description="Disordered" evidence="1">
    <location>
        <begin position="1"/>
        <end position="31"/>
    </location>
</feature>
<reference evidence="2" key="1">
    <citation type="submission" date="2023-10" db="EMBL/GenBank/DDBJ databases">
        <authorList>
            <person name="Chen Y."/>
            <person name="Shah S."/>
            <person name="Dougan E. K."/>
            <person name="Thang M."/>
            <person name="Chan C."/>
        </authorList>
    </citation>
    <scope>NUCLEOTIDE SEQUENCE [LARGE SCALE GENOMIC DNA]</scope>
</reference>
<protein>
    <submittedName>
        <fullName evidence="2">Uncharacterized protein</fullName>
    </submittedName>
</protein>
<name>A0ABN9PVA8_9DINO</name>
<evidence type="ECO:0000313" key="2">
    <source>
        <dbReference type="EMBL" id="CAK0797185.1"/>
    </source>
</evidence>
<evidence type="ECO:0000313" key="3">
    <source>
        <dbReference type="Proteomes" id="UP001189429"/>
    </source>
</evidence>
<proteinExistence type="predicted"/>
<dbReference type="EMBL" id="CAUYUJ010001698">
    <property type="protein sequence ID" value="CAK0797185.1"/>
    <property type="molecule type" value="Genomic_DNA"/>
</dbReference>
<organism evidence="2 3">
    <name type="scientific">Prorocentrum cordatum</name>
    <dbReference type="NCBI Taxonomy" id="2364126"/>
    <lineage>
        <taxon>Eukaryota</taxon>
        <taxon>Sar</taxon>
        <taxon>Alveolata</taxon>
        <taxon>Dinophyceae</taxon>
        <taxon>Prorocentrales</taxon>
        <taxon>Prorocentraceae</taxon>
        <taxon>Prorocentrum</taxon>
    </lineage>
</organism>
<accession>A0ABN9PVA8</accession>
<dbReference type="Proteomes" id="UP001189429">
    <property type="component" value="Unassembled WGS sequence"/>
</dbReference>
<evidence type="ECO:0000256" key="1">
    <source>
        <dbReference type="SAM" id="MobiDB-lite"/>
    </source>
</evidence>
<keyword evidence="3" id="KW-1185">Reference proteome</keyword>
<sequence length="178" mass="17802">MSSPVKPRSPGEQTAAALGVRRPSGGRRGGRGLPLAWAALNARRRPAPSRARRAWPLAARAVGARRLVEGGGVPLMALLIAVCLSVLSRPSSLLAASGRDPAPPSCAAGGSWSLLARPRERAGPSAACRCVDGCFLGPIWRRGPGLAPARLRADGGGCGAAAAVQLPGARRGGGAGGG</sequence>